<accession>A0A9J6ZEV3</accession>
<feature type="transmembrane region" description="Helical" evidence="1">
    <location>
        <begin position="9"/>
        <end position="26"/>
    </location>
</feature>
<sequence length="347" mass="40441">MFKRYRKNFNYFIGLSLLIIICDLFIMKSSLLQDNNQLLSIALLLDFVVVIPLLLYFLIYRKLQIKFISILPFCLVGYISLMLLLPSSSQAVIEVIKYIIIPLELAFISYEIYKLSQIINTYRRNRSAESHPIETLTKSVEVTFNTSKLSGLIVHELSVLYYTVLAWRKKPYTQADSTAFSYHRNSSWLVLVLFLCKLLIIEGALVHIVLMQWSHIAAWIISLGNIYLIFMFIADYRAMCLNPILLFKQKVRIQYGIQMLAYIDINKISSVSTINYEKLTNDELKTAFTPLAIEPNILITLDNQITISRMFGKRQLVDRIYLFVDNPREFQIQCNDSIERIKLDDKI</sequence>
<dbReference type="EMBL" id="CP097899">
    <property type="protein sequence ID" value="URN94613.1"/>
    <property type="molecule type" value="Genomic_DNA"/>
</dbReference>
<feature type="transmembrane region" description="Helical" evidence="1">
    <location>
        <begin position="188"/>
        <end position="210"/>
    </location>
</feature>
<dbReference type="Proteomes" id="UP001056756">
    <property type="component" value="Chromosome"/>
</dbReference>
<dbReference type="AlphaFoldDB" id="A0A9J6ZEV3"/>
<evidence type="ECO:0000313" key="3">
    <source>
        <dbReference type="Proteomes" id="UP001056756"/>
    </source>
</evidence>
<evidence type="ECO:0000313" key="2">
    <source>
        <dbReference type="EMBL" id="URN94613.1"/>
    </source>
</evidence>
<feature type="transmembrane region" description="Helical" evidence="1">
    <location>
        <begin position="38"/>
        <end position="60"/>
    </location>
</feature>
<evidence type="ECO:0008006" key="4">
    <source>
        <dbReference type="Google" id="ProtNLM"/>
    </source>
</evidence>
<proteinExistence type="predicted"/>
<feature type="transmembrane region" description="Helical" evidence="1">
    <location>
        <begin position="67"/>
        <end position="85"/>
    </location>
</feature>
<name>A0A9J6ZEV3_9BACL</name>
<keyword evidence="1" id="KW-0472">Membrane</keyword>
<evidence type="ECO:0000256" key="1">
    <source>
        <dbReference type="SAM" id="Phobius"/>
    </source>
</evidence>
<reference evidence="2" key="1">
    <citation type="submission" date="2022-05" db="EMBL/GenBank/DDBJ databases">
        <title>Novel bacterial taxa in a minimal lignocellulolytic consortium and its capacity to transform plastics disclosed by genome-resolved metagenomics.</title>
        <authorList>
            <person name="Rodriguez C.A.D."/>
            <person name="Diaz-Garcia L."/>
            <person name="Herrera K."/>
            <person name="Tarazona N.A."/>
            <person name="Sproer C."/>
            <person name="Overmann J."/>
            <person name="Jimenez D.J."/>
        </authorList>
    </citation>
    <scope>NUCLEOTIDE SEQUENCE</scope>
    <source>
        <strain evidence="2">MAG5</strain>
    </source>
</reference>
<keyword evidence="1" id="KW-0812">Transmembrane</keyword>
<protein>
    <recommendedName>
        <fullName evidence="4">Beta-carotene 15,15'-monooxygenase</fullName>
    </recommendedName>
</protein>
<keyword evidence="1" id="KW-1133">Transmembrane helix</keyword>
<organism evidence="2 3">
    <name type="scientific">Candidatus Pristimantibacillus lignocellulolyticus</name>
    <dbReference type="NCBI Taxonomy" id="2994561"/>
    <lineage>
        <taxon>Bacteria</taxon>
        <taxon>Bacillati</taxon>
        <taxon>Bacillota</taxon>
        <taxon>Bacilli</taxon>
        <taxon>Bacillales</taxon>
        <taxon>Paenibacillaceae</taxon>
        <taxon>Candidatus Pristimantibacillus</taxon>
    </lineage>
</organism>
<gene>
    <name evidence="2" type="ORF">NAG76_22815</name>
</gene>
<feature type="transmembrane region" description="Helical" evidence="1">
    <location>
        <begin position="216"/>
        <end position="234"/>
    </location>
</feature>
<feature type="transmembrane region" description="Helical" evidence="1">
    <location>
        <begin position="91"/>
        <end position="113"/>
    </location>
</feature>
<dbReference type="KEGG" id="plig:NAG76_22815"/>